<feature type="coiled-coil region" evidence="1">
    <location>
        <begin position="56"/>
        <end position="83"/>
    </location>
</feature>
<organism evidence="2 3">
    <name type="scientific">Bacillus cereus</name>
    <dbReference type="NCBI Taxonomy" id="1396"/>
    <lineage>
        <taxon>Bacteria</taxon>
        <taxon>Bacillati</taxon>
        <taxon>Bacillota</taxon>
        <taxon>Bacilli</taxon>
        <taxon>Bacillales</taxon>
        <taxon>Bacillaceae</taxon>
        <taxon>Bacillus</taxon>
        <taxon>Bacillus cereus group</taxon>
    </lineage>
</organism>
<gene>
    <name evidence="2" type="ORF">COK98_12735</name>
</gene>
<dbReference type="AlphaFoldDB" id="A0A9X7BC67"/>
<feature type="coiled-coil region" evidence="1">
    <location>
        <begin position="175"/>
        <end position="202"/>
    </location>
</feature>
<comment type="caution">
    <text evidence="2">The sequence shown here is derived from an EMBL/GenBank/DDBJ whole genome shotgun (WGS) entry which is preliminary data.</text>
</comment>
<reference evidence="2 3" key="1">
    <citation type="submission" date="2017-09" db="EMBL/GenBank/DDBJ databases">
        <title>Large-scale bioinformatics analysis of Bacillus genomes uncovers conserved roles of natural products in bacterial physiology.</title>
        <authorList>
            <consortium name="Agbiome Team Llc"/>
            <person name="Bleich R.M."/>
            <person name="Grubbs K.J."/>
            <person name="Santa Maria K.C."/>
            <person name="Allen S.E."/>
            <person name="Farag S."/>
            <person name="Shank E.A."/>
            <person name="Bowers A."/>
        </authorList>
    </citation>
    <scope>NUCLEOTIDE SEQUENCE [LARGE SCALE GENOMIC DNA]</scope>
    <source>
        <strain evidence="2 3">AFS060282</strain>
    </source>
</reference>
<evidence type="ECO:0000256" key="1">
    <source>
        <dbReference type="SAM" id="Coils"/>
    </source>
</evidence>
<protein>
    <submittedName>
        <fullName evidence="2">Uncharacterized protein</fullName>
    </submittedName>
</protein>
<proteinExistence type="predicted"/>
<dbReference type="Proteomes" id="UP000226257">
    <property type="component" value="Unassembled WGS sequence"/>
</dbReference>
<accession>A0A9X7BC67</accession>
<evidence type="ECO:0000313" key="3">
    <source>
        <dbReference type="Proteomes" id="UP000226257"/>
    </source>
</evidence>
<sequence>MNFDEQIVEKKQQKQKLLDAMEIKKEIFLEELIKFTSSWFEKETLSTIKDNPEKVIALGEHKARELKVNLKEVKEKSPELVQQYMEEKHLWWHTNEDRESYYKSHRVMAKHEKQIKLMFGELGNILIQYGIVKAGSEYDRKHSSSWIYIDRNFKKVQYGYGLSFPEELSGITNEYRELIMKAQDINQDIEELEEKKKRHSIEDWWASL</sequence>
<dbReference type="EMBL" id="NVDQ01000023">
    <property type="protein sequence ID" value="PFV07304.1"/>
    <property type="molecule type" value="Genomic_DNA"/>
</dbReference>
<name>A0A9X7BC67_BACCE</name>
<keyword evidence="1" id="KW-0175">Coiled coil</keyword>
<evidence type="ECO:0000313" key="2">
    <source>
        <dbReference type="EMBL" id="PFV07304.1"/>
    </source>
</evidence>
<dbReference type="RefSeq" id="WP_098660055.1">
    <property type="nucleotide sequence ID" value="NZ_NVDQ01000023.1"/>
</dbReference>